<feature type="region of interest" description="Disordered" evidence="1">
    <location>
        <begin position="14"/>
        <end position="34"/>
    </location>
</feature>
<feature type="compositionally biased region" description="Low complexity" evidence="1">
    <location>
        <begin position="499"/>
        <end position="511"/>
    </location>
</feature>
<protein>
    <submittedName>
        <fullName evidence="2">Unnamed protein product</fullName>
    </submittedName>
</protein>
<feature type="region of interest" description="Disordered" evidence="1">
    <location>
        <begin position="193"/>
        <end position="214"/>
    </location>
</feature>
<feature type="compositionally biased region" description="Low complexity" evidence="1">
    <location>
        <begin position="275"/>
        <end position="286"/>
    </location>
</feature>
<organism evidence="2 3">
    <name type="scientific">Ambrosiozyma monospora</name>
    <name type="common">Yeast</name>
    <name type="synonym">Endomycopsis monosporus</name>
    <dbReference type="NCBI Taxonomy" id="43982"/>
    <lineage>
        <taxon>Eukaryota</taxon>
        <taxon>Fungi</taxon>
        <taxon>Dikarya</taxon>
        <taxon>Ascomycota</taxon>
        <taxon>Saccharomycotina</taxon>
        <taxon>Pichiomycetes</taxon>
        <taxon>Pichiales</taxon>
        <taxon>Pichiaceae</taxon>
        <taxon>Ambrosiozyma</taxon>
    </lineage>
</organism>
<evidence type="ECO:0000256" key="1">
    <source>
        <dbReference type="SAM" id="MobiDB-lite"/>
    </source>
</evidence>
<gene>
    <name evidence="2" type="ORF">Amon01_000378300</name>
</gene>
<name>A0A9W6YSY7_AMBMO</name>
<feature type="compositionally biased region" description="Polar residues" evidence="1">
    <location>
        <begin position="349"/>
        <end position="360"/>
    </location>
</feature>
<sequence>MPFLSDSANRLMLGNGGASLPDPTRSRDTNYSNSTSQFFPGNFRKLVGQRCDDGLTAQHFIVNNQSHSQEFSATNDAPSQSHLVSSSFLPSSSSLGYSGSSQFSLPSIPRLVPSPELSSSLLTRSSPPSTSLSYDSSTFSPQYHSANQSSAPLRPPENVSSAPAQNNVLPQSTVQHSLAYTPVSPLRASDFVSSSSVVSPSPPPSLTFTSSTAGSLASPNLPSALVPVGQSLGLTSPSANVSALRSSQDVTETETSNQPSREPIAANHITDTDTAVPENAPAAPAHNNDDDDAVLTESSIDEYGLRVEITSEAERRIMGHLFEPSDDEDYLEEEYYQSEDLFDGDERNNNSGMDLKSQSTESDDESEREAAINANIRARALARVRASRNLNHRRAENNVTSNTNTSRNVNTSTITSTGNNGTTIATPIQEVSTRANDIQLNYQRQRHIEMMRYIESRAQRNGHGSEVVVPQRASTNNEESPINLPRRRAGSRRLAVARSTGSIGDAGASTAGTGGRSRTTRNRRESRMLYTIKRF</sequence>
<feature type="region of interest" description="Disordered" evidence="1">
    <location>
        <begin position="459"/>
        <end position="527"/>
    </location>
</feature>
<dbReference type="EMBL" id="BSXU01001675">
    <property type="protein sequence ID" value="GMG29861.1"/>
    <property type="molecule type" value="Genomic_DNA"/>
</dbReference>
<feature type="compositionally biased region" description="Polar residues" evidence="1">
    <location>
        <begin position="239"/>
        <end position="260"/>
    </location>
</feature>
<dbReference type="Proteomes" id="UP001165063">
    <property type="component" value="Unassembled WGS sequence"/>
</dbReference>
<proteinExistence type="predicted"/>
<keyword evidence="3" id="KW-1185">Reference proteome</keyword>
<feature type="compositionally biased region" description="Polar residues" evidence="1">
    <location>
        <begin position="142"/>
        <end position="151"/>
    </location>
</feature>
<comment type="caution">
    <text evidence="2">The sequence shown here is derived from an EMBL/GenBank/DDBJ whole genome shotgun (WGS) entry which is preliminary data.</text>
</comment>
<reference evidence="2" key="1">
    <citation type="submission" date="2023-04" db="EMBL/GenBank/DDBJ databases">
        <title>Ambrosiozyma monospora NBRC 1965.</title>
        <authorList>
            <person name="Ichikawa N."/>
            <person name="Sato H."/>
            <person name="Tonouchi N."/>
        </authorList>
    </citation>
    <scope>NUCLEOTIDE SEQUENCE</scope>
    <source>
        <strain evidence="2">NBRC 1965</strain>
    </source>
</reference>
<feature type="compositionally biased region" description="Low complexity" evidence="1">
    <location>
        <begin position="117"/>
        <end position="141"/>
    </location>
</feature>
<feature type="region of interest" description="Disordered" evidence="1">
    <location>
        <begin position="399"/>
        <end position="421"/>
    </location>
</feature>
<feature type="region of interest" description="Disordered" evidence="1">
    <location>
        <begin position="274"/>
        <end position="293"/>
    </location>
</feature>
<dbReference type="AlphaFoldDB" id="A0A9W6YSY7"/>
<evidence type="ECO:0000313" key="3">
    <source>
        <dbReference type="Proteomes" id="UP001165063"/>
    </source>
</evidence>
<accession>A0A9W6YSY7</accession>
<feature type="region of interest" description="Disordered" evidence="1">
    <location>
        <begin position="239"/>
        <end position="266"/>
    </location>
</feature>
<evidence type="ECO:0000313" key="2">
    <source>
        <dbReference type="EMBL" id="GMG29861.1"/>
    </source>
</evidence>
<feature type="region of interest" description="Disordered" evidence="1">
    <location>
        <begin position="117"/>
        <end position="164"/>
    </location>
</feature>
<feature type="region of interest" description="Disordered" evidence="1">
    <location>
        <begin position="340"/>
        <end position="368"/>
    </location>
</feature>